<keyword evidence="4" id="KW-1185">Reference proteome</keyword>
<comment type="caution">
    <text evidence="3">The sequence shown here is derived from an EMBL/GenBank/DDBJ whole genome shotgun (WGS) entry which is preliminary data.</text>
</comment>
<keyword evidence="1" id="KW-0732">Signal</keyword>
<evidence type="ECO:0000259" key="2">
    <source>
        <dbReference type="Pfam" id="PF09084"/>
    </source>
</evidence>
<evidence type="ECO:0000313" key="4">
    <source>
        <dbReference type="Proteomes" id="UP001501094"/>
    </source>
</evidence>
<organism evidence="3 4">
    <name type="scientific">Myceligenerans crystallogenes</name>
    <dbReference type="NCBI Taxonomy" id="316335"/>
    <lineage>
        <taxon>Bacteria</taxon>
        <taxon>Bacillati</taxon>
        <taxon>Actinomycetota</taxon>
        <taxon>Actinomycetes</taxon>
        <taxon>Micrococcales</taxon>
        <taxon>Promicromonosporaceae</taxon>
        <taxon>Myceligenerans</taxon>
    </lineage>
</organism>
<sequence>MPDHIIRPVAGRRTARPPRPRALLAAAAAALALLASGCAASAGGAEVTGGLAEDAPLPTEVPAGTRLVVGDQLIQKAFELAGDDIDQDFDFELEWANISGGPQTLEAFNANALDLGSVAEIPALHATWTGLDVRIYATHYREDWDENPIYELASAPGVALDSLADLRGKKIAFSPGQAQGALVLKSLREAGLTQDDVELVELPSTGDVYPTALAAGELDVAPLGSTPLYRYLAQYGKDGATSIRTGIRDDAGHLYGPAAVVRDPAKAAALRQFVRAWAQARVWIDEHPQEWKQGYYIEDQGLSEQDAQYAIDTWPVTEIPAEDDLPGVVGRHQETADLLRAELHDTLSRQEIDVAGLFDERFVPIASEAAEAAREES</sequence>
<evidence type="ECO:0000313" key="3">
    <source>
        <dbReference type="EMBL" id="GAA1858179.1"/>
    </source>
</evidence>
<dbReference type="RefSeq" id="WP_344101082.1">
    <property type="nucleotide sequence ID" value="NZ_BAAANL010000002.1"/>
</dbReference>
<dbReference type="InterPro" id="IPR015168">
    <property type="entry name" value="SsuA/THI5"/>
</dbReference>
<proteinExistence type="predicted"/>
<name>A0ABN2N8Y3_9MICO</name>
<dbReference type="PANTHER" id="PTHR30024">
    <property type="entry name" value="ALIPHATIC SULFONATES-BINDING PROTEIN-RELATED"/>
    <property type="match status" value="1"/>
</dbReference>
<gene>
    <name evidence="3" type="ORF">GCM10009751_14550</name>
</gene>
<dbReference type="PANTHER" id="PTHR30024:SF42">
    <property type="entry name" value="ALIPHATIC SULFONATES-BINDING PROTEIN-RELATED"/>
    <property type="match status" value="1"/>
</dbReference>
<feature type="chain" id="PRO_5046804637" evidence="1">
    <location>
        <begin position="42"/>
        <end position="377"/>
    </location>
</feature>
<dbReference type="SUPFAM" id="SSF53850">
    <property type="entry name" value="Periplasmic binding protein-like II"/>
    <property type="match status" value="1"/>
</dbReference>
<protein>
    <submittedName>
        <fullName evidence="3">ABC transporter substrate-binding protein</fullName>
    </submittedName>
</protein>
<dbReference type="Gene3D" id="3.40.190.10">
    <property type="entry name" value="Periplasmic binding protein-like II"/>
    <property type="match status" value="2"/>
</dbReference>
<feature type="signal peptide" evidence="1">
    <location>
        <begin position="1"/>
        <end position="41"/>
    </location>
</feature>
<evidence type="ECO:0000256" key="1">
    <source>
        <dbReference type="SAM" id="SignalP"/>
    </source>
</evidence>
<dbReference type="Proteomes" id="UP001501094">
    <property type="component" value="Unassembled WGS sequence"/>
</dbReference>
<accession>A0ABN2N8Y3</accession>
<dbReference type="Pfam" id="PF09084">
    <property type="entry name" value="NMT1"/>
    <property type="match status" value="1"/>
</dbReference>
<reference evidence="3 4" key="1">
    <citation type="journal article" date="2019" name="Int. J. Syst. Evol. Microbiol.">
        <title>The Global Catalogue of Microorganisms (GCM) 10K type strain sequencing project: providing services to taxonomists for standard genome sequencing and annotation.</title>
        <authorList>
            <consortium name="The Broad Institute Genomics Platform"/>
            <consortium name="The Broad Institute Genome Sequencing Center for Infectious Disease"/>
            <person name="Wu L."/>
            <person name="Ma J."/>
        </authorList>
    </citation>
    <scope>NUCLEOTIDE SEQUENCE [LARGE SCALE GENOMIC DNA]</scope>
    <source>
        <strain evidence="3 4">JCM 14326</strain>
    </source>
</reference>
<feature type="domain" description="SsuA/THI5-like" evidence="2">
    <location>
        <begin position="103"/>
        <end position="290"/>
    </location>
</feature>
<dbReference type="EMBL" id="BAAANL010000002">
    <property type="protein sequence ID" value="GAA1858179.1"/>
    <property type="molecule type" value="Genomic_DNA"/>
</dbReference>